<gene>
    <name evidence="3" type="ORF">PV04_03097</name>
</gene>
<dbReference type="Proteomes" id="UP000054266">
    <property type="component" value="Unassembled WGS sequence"/>
</dbReference>
<evidence type="ECO:0000313" key="3">
    <source>
        <dbReference type="EMBL" id="KIW70860.1"/>
    </source>
</evidence>
<dbReference type="InterPro" id="IPR018620">
    <property type="entry name" value="Ubiquitin3-bd_protein_But2_C"/>
</dbReference>
<dbReference type="AlphaFoldDB" id="A0A0D2FWK7"/>
<keyword evidence="1" id="KW-0732">Signal</keyword>
<name>A0A0D2FWK7_9EURO</name>
<evidence type="ECO:0000256" key="1">
    <source>
        <dbReference type="SAM" id="SignalP"/>
    </source>
</evidence>
<dbReference type="PANTHER" id="PTHR39613:SF1">
    <property type="entry name" value="ANCHORED CELL WALL PROTEIN, PUTATIVE (AFU_ORTHOLOGUE AFUA_4G08960)-RELATED"/>
    <property type="match status" value="1"/>
</dbReference>
<protein>
    <recommendedName>
        <fullName evidence="2">Ubiquitin 3 binding protein But2 C-terminal domain-containing protein</fullName>
    </recommendedName>
</protein>
<feature type="signal peptide" evidence="1">
    <location>
        <begin position="1"/>
        <end position="17"/>
    </location>
</feature>
<dbReference type="Pfam" id="PF09792">
    <property type="entry name" value="But2"/>
    <property type="match status" value="1"/>
</dbReference>
<dbReference type="PANTHER" id="PTHR39613">
    <property type="entry name" value="ANCHORED CELL WALL PROTEIN, PUTATIVE (AFU_ORTHOLOGUE AFUA_4G08960)-RELATED"/>
    <property type="match status" value="1"/>
</dbReference>
<organism evidence="3 4">
    <name type="scientific">Phialophora macrospora</name>
    <dbReference type="NCBI Taxonomy" id="1851006"/>
    <lineage>
        <taxon>Eukaryota</taxon>
        <taxon>Fungi</taxon>
        <taxon>Dikarya</taxon>
        <taxon>Ascomycota</taxon>
        <taxon>Pezizomycotina</taxon>
        <taxon>Eurotiomycetes</taxon>
        <taxon>Chaetothyriomycetidae</taxon>
        <taxon>Chaetothyriales</taxon>
        <taxon>Herpotrichiellaceae</taxon>
        <taxon>Phialophora</taxon>
    </lineage>
</organism>
<evidence type="ECO:0000313" key="4">
    <source>
        <dbReference type="Proteomes" id="UP000054266"/>
    </source>
</evidence>
<evidence type="ECO:0000259" key="2">
    <source>
        <dbReference type="Pfam" id="PF09792"/>
    </source>
</evidence>
<feature type="chain" id="PRO_5002242102" description="Ubiquitin 3 binding protein But2 C-terminal domain-containing protein" evidence="1">
    <location>
        <begin position="18"/>
        <end position="210"/>
    </location>
</feature>
<accession>A0A0D2FWK7</accession>
<dbReference type="EMBL" id="KN846957">
    <property type="protein sequence ID" value="KIW70860.1"/>
    <property type="molecule type" value="Genomic_DNA"/>
</dbReference>
<reference evidence="3 4" key="1">
    <citation type="submission" date="2015-01" db="EMBL/GenBank/DDBJ databases">
        <title>The Genome Sequence of Capronia semiimmersa CBS27337.</title>
        <authorList>
            <consortium name="The Broad Institute Genomics Platform"/>
            <person name="Cuomo C."/>
            <person name="de Hoog S."/>
            <person name="Gorbushina A."/>
            <person name="Stielow B."/>
            <person name="Teixiera M."/>
            <person name="Abouelleil A."/>
            <person name="Chapman S.B."/>
            <person name="Priest M."/>
            <person name="Young S.K."/>
            <person name="Wortman J."/>
            <person name="Nusbaum C."/>
            <person name="Birren B."/>
        </authorList>
    </citation>
    <scope>NUCLEOTIDE SEQUENCE [LARGE SCALE GENOMIC DNA]</scope>
    <source>
        <strain evidence="3 4">CBS 27337</strain>
    </source>
</reference>
<dbReference type="STRING" id="5601.A0A0D2FWK7"/>
<keyword evidence="4" id="KW-1185">Reference proteome</keyword>
<sequence length="210" mass="23074">MHSIYILLGFFLSSVFAQRYIPPQFDSDSDGDITQPGPCPAYLPAFPNFEFPHLAIPISQNKPDIAYPNTLTPYVTAGDIAVILNFDIPPSRKGQLCVLEFFFPTQSQLSTSSFQFKGAYGEYIFSLSVLGGGAVEGNTTWNNQPLQANPHGFPRIIHINPGHAWALGSTICVPGRIAVTLSSSNSSLRWFQDWNPCPIGLFITYESVTP</sequence>
<proteinExistence type="predicted"/>
<feature type="domain" description="Ubiquitin 3 binding protein But2 C-terminal" evidence="2">
    <location>
        <begin position="50"/>
        <end position="196"/>
    </location>
</feature>
<dbReference type="HOGENOM" id="CLU_033570_1_1_1"/>